<gene>
    <name evidence="2" type="ORF">ACOF00016_LOCUS15910</name>
</gene>
<evidence type="ECO:0000256" key="1">
    <source>
        <dbReference type="SAM" id="MobiDB-lite"/>
    </source>
</evidence>
<dbReference type="EMBL" id="HBIM01021309">
    <property type="protein sequence ID" value="CAE0419051.1"/>
    <property type="molecule type" value="Transcribed_RNA"/>
</dbReference>
<dbReference type="AlphaFoldDB" id="A0A7S3LDQ1"/>
<reference evidence="2" key="1">
    <citation type="submission" date="2021-01" db="EMBL/GenBank/DDBJ databases">
        <authorList>
            <person name="Corre E."/>
            <person name="Pelletier E."/>
            <person name="Niang G."/>
            <person name="Scheremetjew M."/>
            <person name="Finn R."/>
            <person name="Kale V."/>
            <person name="Holt S."/>
            <person name="Cochrane G."/>
            <person name="Meng A."/>
            <person name="Brown T."/>
            <person name="Cohen L."/>
        </authorList>
    </citation>
    <scope>NUCLEOTIDE SEQUENCE</scope>
    <source>
        <strain evidence="2">CCMP127</strain>
    </source>
</reference>
<sequence length="220" mass="24588">MDYDLNNFNVYDNSTPGAIKDEVGAEDETAHDKKIMKESSRDKKIKKKASDDEKIKQETTDGNIIKNKASPRSNKIHSESNENEPKAKRARYQVKPELAQKVYEKMVSELVENYRIGLKNVPVDTLASAAGYKNSRSDAIEAAVTLAKQTGVFVKVKQVIQLTSQGIEQHVPKELPPANPTEALAKFWLQYERKLASGGQEQGRKSPYGRLVGLEPSQGW</sequence>
<feature type="region of interest" description="Disordered" evidence="1">
    <location>
        <begin position="197"/>
        <end position="220"/>
    </location>
</feature>
<feature type="compositionally biased region" description="Basic and acidic residues" evidence="1">
    <location>
        <begin position="76"/>
        <end position="87"/>
    </location>
</feature>
<name>A0A7S3LDQ1_9STRA</name>
<evidence type="ECO:0000313" key="2">
    <source>
        <dbReference type="EMBL" id="CAE0419051.1"/>
    </source>
</evidence>
<organism evidence="2">
    <name type="scientific">Amphora coffeiformis</name>
    <dbReference type="NCBI Taxonomy" id="265554"/>
    <lineage>
        <taxon>Eukaryota</taxon>
        <taxon>Sar</taxon>
        <taxon>Stramenopiles</taxon>
        <taxon>Ochrophyta</taxon>
        <taxon>Bacillariophyta</taxon>
        <taxon>Bacillariophyceae</taxon>
        <taxon>Bacillariophycidae</taxon>
        <taxon>Thalassiophysales</taxon>
        <taxon>Catenulaceae</taxon>
        <taxon>Amphora</taxon>
    </lineage>
</organism>
<protein>
    <submittedName>
        <fullName evidence="2">Uncharacterized protein</fullName>
    </submittedName>
</protein>
<accession>A0A7S3LDQ1</accession>
<feature type="compositionally biased region" description="Polar residues" evidence="1">
    <location>
        <begin position="1"/>
        <end position="16"/>
    </location>
</feature>
<feature type="region of interest" description="Disordered" evidence="1">
    <location>
        <begin position="1"/>
        <end position="90"/>
    </location>
</feature>
<feature type="compositionally biased region" description="Basic and acidic residues" evidence="1">
    <location>
        <begin position="19"/>
        <end position="59"/>
    </location>
</feature>
<proteinExistence type="predicted"/>